<feature type="non-terminal residue" evidence="1">
    <location>
        <position position="95"/>
    </location>
</feature>
<dbReference type="AlphaFoldDB" id="A0A1B7T957"/>
<sequence length="95" mass="10466">MANTSVSGNTIYVLGSSGGPFDSCTQCFLIEIKNNKQADNKDLISKHPYSYFMIDGGAGLSQMSKLFIESSQKNEKEDYISQLYSQNYVARSSSS</sequence>
<reference evidence="2" key="1">
    <citation type="journal article" date="2016" name="Proc. Natl. Acad. Sci. U.S.A.">
        <title>Comparative genomics of biotechnologically important yeasts.</title>
        <authorList>
            <person name="Riley R."/>
            <person name="Haridas S."/>
            <person name="Wolfe K.H."/>
            <person name="Lopes M.R."/>
            <person name="Hittinger C.T."/>
            <person name="Goeker M."/>
            <person name="Salamov A.A."/>
            <person name="Wisecaver J.H."/>
            <person name="Long T.M."/>
            <person name="Calvey C.H."/>
            <person name="Aerts A.L."/>
            <person name="Barry K.W."/>
            <person name="Choi C."/>
            <person name="Clum A."/>
            <person name="Coughlan A.Y."/>
            <person name="Deshpande S."/>
            <person name="Douglass A.P."/>
            <person name="Hanson S.J."/>
            <person name="Klenk H.-P."/>
            <person name="LaButti K.M."/>
            <person name="Lapidus A."/>
            <person name="Lindquist E.A."/>
            <person name="Lipzen A.M."/>
            <person name="Meier-Kolthoff J.P."/>
            <person name="Ohm R.A."/>
            <person name="Otillar R.P."/>
            <person name="Pangilinan J.L."/>
            <person name="Peng Y."/>
            <person name="Rokas A."/>
            <person name="Rosa C.A."/>
            <person name="Scheuner C."/>
            <person name="Sibirny A.A."/>
            <person name="Slot J.C."/>
            <person name="Stielow J.B."/>
            <person name="Sun H."/>
            <person name="Kurtzman C.P."/>
            <person name="Blackwell M."/>
            <person name="Grigoriev I.V."/>
            <person name="Jeffries T.W."/>
        </authorList>
    </citation>
    <scope>NUCLEOTIDE SEQUENCE [LARGE SCALE GENOMIC DNA]</scope>
    <source>
        <strain evidence="2">NRRL Y-1626</strain>
    </source>
</reference>
<accession>A0A1B7T957</accession>
<evidence type="ECO:0000313" key="2">
    <source>
        <dbReference type="Proteomes" id="UP000092321"/>
    </source>
</evidence>
<dbReference type="Proteomes" id="UP000092321">
    <property type="component" value="Unassembled WGS sequence"/>
</dbReference>
<evidence type="ECO:0000313" key="1">
    <source>
        <dbReference type="EMBL" id="OBA25257.1"/>
    </source>
</evidence>
<gene>
    <name evidence="1" type="ORF">HANVADRAFT_3936</name>
</gene>
<dbReference type="EMBL" id="LXPE01000171">
    <property type="protein sequence ID" value="OBA25257.1"/>
    <property type="molecule type" value="Genomic_DNA"/>
</dbReference>
<comment type="caution">
    <text evidence="1">The sequence shown here is derived from an EMBL/GenBank/DDBJ whole genome shotgun (WGS) entry which is preliminary data.</text>
</comment>
<organism evidence="1 2">
    <name type="scientific">Hanseniaspora valbyensis NRRL Y-1626</name>
    <dbReference type="NCBI Taxonomy" id="766949"/>
    <lineage>
        <taxon>Eukaryota</taxon>
        <taxon>Fungi</taxon>
        <taxon>Dikarya</taxon>
        <taxon>Ascomycota</taxon>
        <taxon>Saccharomycotina</taxon>
        <taxon>Saccharomycetes</taxon>
        <taxon>Saccharomycodales</taxon>
        <taxon>Saccharomycodaceae</taxon>
        <taxon>Hanseniaspora</taxon>
    </lineage>
</organism>
<dbReference type="OrthoDB" id="3972433at2759"/>
<protein>
    <submittedName>
        <fullName evidence="1">Uncharacterized protein</fullName>
    </submittedName>
</protein>
<keyword evidence="2" id="KW-1185">Reference proteome</keyword>
<name>A0A1B7T957_9ASCO</name>
<proteinExistence type="predicted"/>